<dbReference type="Proteomes" id="UP000507222">
    <property type="component" value="Unassembled WGS sequence"/>
</dbReference>
<name>A0A6J5UUS7_PRUAR</name>
<dbReference type="AlphaFoldDB" id="A0A6J5UUS7"/>
<accession>A0A6J5UUS7</accession>
<organism evidence="1 2">
    <name type="scientific">Prunus armeniaca</name>
    <name type="common">Apricot</name>
    <name type="synonym">Armeniaca vulgaris</name>
    <dbReference type="NCBI Taxonomy" id="36596"/>
    <lineage>
        <taxon>Eukaryota</taxon>
        <taxon>Viridiplantae</taxon>
        <taxon>Streptophyta</taxon>
        <taxon>Embryophyta</taxon>
        <taxon>Tracheophyta</taxon>
        <taxon>Spermatophyta</taxon>
        <taxon>Magnoliopsida</taxon>
        <taxon>eudicotyledons</taxon>
        <taxon>Gunneridae</taxon>
        <taxon>Pentapetalae</taxon>
        <taxon>rosids</taxon>
        <taxon>fabids</taxon>
        <taxon>Rosales</taxon>
        <taxon>Rosaceae</taxon>
        <taxon>Amygdaloideae</taxon>
        <taxon>Amygdaleae</taxon>
        <taxon>Prunus</taxon>
    </lineage>
</organism>
<reference evidence="1 2" key="1">
    <citation type="submission" date="2020-05" db="EMBL/GenBank/DDBJ databases">
        <authorList>
            <person name="Campoy J."/>
            <person name="Schneeberger K."/>
            <person name="Spophaly S."/>
        </authorList>
    </citation>
    <scope>NUCLEOTIDE SEQUENCE [LARGE SCALE GENOMIC DNA]</scope>
    <source>
        <strain evidence="1">PruArmRojPasFocal</strain>
    </source>
</reference>
<dbReference type="EMBL" id="CAEKDK010000005">
    <property type="protein sequence ID" value="CAB4279377.1"/>
    <property type="molecule type" value="Genomic_DNA"/>
</dbReference>
<protein>
    <submittedName>
        <fullName evidence="1">Uncharacterized protein</fullName>
    </submittedName>
</protein>
<evidence type="ECO:0000313" key="2">
    <source>
        <dbReference type="Proteomes" id="UP000507222"/>
    </source>
</evidence>
<proteinExistence type="predicted"/>
<gene>
    <name evidence="1" type="ORF">CURHAP_LOCUS31615</name>
</gene>
<evidence type="ECO:0000313" key="1">
    <source>
        <dbReference type="EMBL" id="CAB4279377.1"/>
    </source>
</evidence>
<sequence length="67" mass="6793">MVVVAAPVKDLGRLFSGGSGGRDIFNHGIDSFCFSRGCGCGGSGGCGDRLSGGGGKLRNKSFFFLSD</sequence>